<reference evidence="1 2" key="1">
    <citation type="journal article" date="2019" name="Nat. Ecol. Evol.">
        <title>Megaphylogeny resolves global patterns of mushroom evolution.</title>
        <authorList>
            <person name="Varga T."/>
            <person name="Krizsan K."/>
            <person name="Foldi C."/>
            <person name="Dima B."/>
            <person name="Sanchez-Garcia M."/>
            <person name="Sanchez-Ramirez S."/>
            <person name="Szollosi G.J."/>
            <person name="Szarkandi J.G."/>
            <person name="Papp V."/>
            <person name="Albert L."/>
            <person name="Andreopoulos W."/>
            <person name="Angelini C."/>
            <person name="Antonin V."/>
            <person name="Barry K.W."/>
            <person name="Bougher N.L."/>
            <person name="Buchanan P."/>
            <person name="Buyck B."/>
            <person name="Bense V."/>
            <person name="Catcheside P."/>
            <person name="Chovatia M."/>
            <person name="Cooper J."/>
            <person name="Damon W."/>
            <person name="Desjardin D."/>
            <person name="Finy P."/>
            <person name="Geml J."/>
            <person name="Haridas S."/>
            <person name="Hughes K."/>
            <person name="Justo A."/>
            <person name="Karasinski D."/>
            <person name="Kautmanova I."/>
            <person name="Kiss B."/>
            <person name="Kocsube S."/>
            <person name="Kotiranta H."/>
            <person name="LaButti K.M."/>
            <person name="Lechner B.E."/>
            <person name="Liimatainen K."/>
            <person name="Lipzen A."/>
            <person name="Lukacs Z."/>
            <person name="Mihaltcheva S."/>
            <person name="Morgado L.N."/>
            <person name="Niskanen T."/>
            <person name="Noordeloos M.E."/>
            <person name="Ohm R.A."/>
            <person name="Ortiz-Santana B."/>
            <person name="Ovrebo C."/>
            <person name="Racz N."/>
            <person name="Riley R."/>
            <person name="Savchenko A."/>
            <person name="Shiryaev A."/>
            <person name="Soop K."/>
            <person name="Spirin V."/>
            <person name="Szebenyi C."/>
            <person name="Tomsovsky M."/>
            <person name="Tulloss R.E."/>
            <person name="Uehling J."/>
            <person name="Grigoriev I.V."/>
            <person name="Vagvolgyi C."/>
            <person name="Papp T."/>
            <person name="Martin F.M."/>
            <person name="Miettinen O."/>
            <person name="Hibbett D.S."/>
            <person name="Nagy L.G."/>
        </authorList>
    </citation>
    <scope>NUCLEOTIDE SEQUENCE [LARGE SCALE GENOMIC DNA]</scope>
    <source>
        <strain evidence="1 2">NL-1719</strain>
    </source>
</reference>
<sequence length="283" mass="31198">MADIERAPKYGFEWTVDDLKAYNIGIDVVDESTFFGAAGSGAAVPSIDGVLDKNPNIPASIVENTKEPEQMEYEDHATRQFFQFLGNLNAGTADDTKYADEFGVFLLNLMNYNTEGREIHTKKEIEYISCGEQKKALVDVCMTDMQPVEDYVRFLQVNKKSSKDLSDVAIHAASASLIAGAVAAFSLNHRLLQSASSRPDGIVFPGLTVIGSVPIFFKIPVTQDLVMAVNTGHYPSEPTNVQIIIPTAAVTEETGKVKLQLDLSDLEMRRNAFRYLEAMKTFL</sequence>
<evidence type="ECO:0000313" key="1">
    <source>
        <dbReference type="EMBL" id="TFK58288.1"/>
    </source>
</evidence>
<dbReference type="EMBL" id="ML209475">
    <property type="protein sequence ID" value="TFK58288.1"/>
    <property type="molecule type" value="Genomic_DNA"/>
</dbReference>
<evidence type="ECO:0000313" key="2">
    <source>
        <dbReference type="Proteomes" id="UP000308600"/>
    </source>
</evidence>
<protein>
    <submittedName>
        <fullName evidence="1">Uncharacterized protein</fullName>
    </submittedName>
</protein>
<accession>A0ACD2ZY66</accession>
<dbReference type="Proteomes" id="UP000308600">
    <property type="component" value="Unassembled WGS sequence"/>
</dbReference>
<organism evidence="1 2">
    <name type="scientific">Pluteus cervinus</name>
    <dbReference type="NCBI Taxonomy" id="181527"/>
    <lineage>
        <taxon>Eukaryota</taxon>
        <taxon>Fungi</taxon>
        <taxon>Dikarya</taxon>
        <taxon>Basidiomycota</taxon>
        <taxon>Agaricomycotina</taxon>
        <taxon>Agaricomycetes</taxon>
        <taxon>Agaricomycetidae</taxon>
        <taxon>Agaricales</taxon>
        <taxon>Pluteineae</taxon>
        <taxon>Pluteaceae</taxon>
        <taxon>Pluteus</taxon>
    </lineage>
</organism>
<proteinExistence type="predicted"/>
<name>A0ACD2ZY66_9AGAR</name>
<gene>
    <name evidence="1" type="ORF">BDN72DRAFT_966385</name>
</gene>
<keyword evidence="2" id="KW-1185">Reference proteome</keyword>